<feature type="domain" description="Fe2OG dioxygenase" evidence="3">
    <location>
        <begin position="51"/>
        <end position="152"/>
    </location>
</feature>
<dbReference type="Proteomes" id="UP001370490">
    <property type="component" value="Unassembled WGS sequence"/>
</dbReference>
<dbReference type="GO" id="GO:0051213">
    <property type="term" value="F:dioxygenase activity"/>
    <property type="evidence" value="ECO:0007669"/>
    <property type="project" value="UniProtKB-KW"/>
</dbReference>
<keyword evidence="4" id="KW-0560">Oxidoreductase</keyword>
<dbReference type="EMBL" id="JBAMMX010000015">
    <property type="protein sequence ID" value="KAK6925746.1"/>
    <property type="molecule type" value="Genomic_DNA"/>
</dbReference>
<reference evidence="4 5" key="1">
    <citation type="submission" date="2023-12" db="EMBL/GenBank/DDBJ databases">
        <title>A high-quality genome assembly for Dillenia turbinata (Dilleniales).</title>
        <authorList>
            <person name="Chanderbali A."/>
        </authorList>
    </citation>
    <scope>NUCLEOTIDE SEQUENCE [LARGE SCALE GENOMIC DNA]</scope>
    <source>
        <strain evidence="4">LSX21</strain>
        <tissue evidence="4">Leaf</tissue>
    </source>
</reference>
<evidence type="ECO:0000259" key="3">
    <source>
        <dbReference type="PROSITE" id="PS51471"/>
    </source>
</evidence>
<dbReference type="Pfam" id="PF03171">
    <property type="entry name" value="2OG-FeII_Oxy"/>
    <property type="match status" value="1"/>
</dbReference>
<dbReference type="Gene3D" id="2.60.120.330">
    <property type="entry name" value="B-lactam Antibiotic, Isopenicillin N Synthase, Chain"/>
    <property type="match status" value="1"/>
</dbReference>
<dbReference type="AlphaFoldDB" id="A0AAN8V922"/>
<keyword evidence="4" id="KW-0223">Dioxygenase</keyword>
<sequence>MKFSSNDVHKPVRENMGKYVFEVRKLALELMGAITESLGLGKNYMRNKMEDGMHVMAINWYSSFPQSCQMLGLPEHSDYSCLTILLQSARGLEIFDAEDKTWKIVPEVQGAHQVNVGDHLEVLSNGMYKSVIHRATLNAVKPRISIVSLRSLGMDEKMKTAKELVNEDHPERYKESSLNDFLN</sequence>
<keyword evidence="1" id="KW-0479">Metal-binding</keyword>
<organism evidence="4 5">
    <name type="scientific">Dillenia turbinata</name>
    <dbReference type="NCBI Taxonomy" id="194707"/>
    <lineage>
        <taxon>Eukaryota</taxon>
        <taxon>Viridiplantae</taxon>
        <taxon>Streptophyta</taxon>
        <taxon>Embryophyta</taxon>
        <taxon>Tracheophyta</taxon>
        <taxon>Spermatophyta</taxon>
        <taxon>Magnoliopsida</taxon>
        <taxon>eudicotyledons</taxon>
        <taxon>Gunneridae</taxon>
        <taxon>Pentapetalae</taxon>
        <taxon>Dilleniales</taxon>
        <taxon>Dilleniaceae</taxon>
        <taxon>Dillenia</taxon>
    </lineage>
</organism>
<dbReference type="InterPro" id="IPR044861">
    <property type="entry name" value="IPNS-like_FE2OG_OXY"/>
</dbReference>
<evidence type="ECO:0000313" key="5">
    <source>
        <dbReference type="Proteomes" id="UP001370490"/>
    </source>
</evidence>
<keyword evidence="5" id="KW-1185">Reference proteome</keyword>
<name>A0AAN8V922_9MAGN</name>
<proteinExistence type="predicted"/>
<gene>
    <name evidence="4" type="ORF">RJ641_007465</name>
</gene>
<protein>
    <submittedName>
        <fullName evidence="4">Isopenicillin N synthase-like, Fe(2+) 2OG dioxygenase domain</fullName>
    </submittedName>
</protein>
<dbReference type="InterPro" id="IPR027443">
    <property type="entry name" value="IPNS-like_sf"/>
</dbReference>
<dbReference type="GO" id="GO:0046872">
    <property type="term" value="F:metal ion binding"/>
    <property type="evidence" value="ECO:0007669"/>
    <property type="project" value="UniProtKB-KW"/>
</dbReference>
<dbReference type="InterPro" id="IPR050295">
    <property type="entry name" value="Plant_2OG-oxidoreductases"/>
</dbReference>
<accession>A0AAN8V922</accession>
<evidence type="ECO:0000313" key="4">
    <source>
        <dbReference type="EMBL" id="KAK6925746.1"/>
    </source>
</evidence>
<dbReference type="InterPro" id="IPR005123">
    <property type="entry name" value="Oxoglu/Fe-dep_dioxygenase_dom"/>
</dbReference>
<keyword evidence="2" id="KW-0408">Iron</keyword>
<dbReference type="PROSITE" id="PS51471">
    <property type="entry name" value="FE2OG_OXY"/>
    <property type="match status" value="1"/>
</dbReference>
<comment type="caution">
    <text evidence="4">The sequence shown here is derived from an EMBL/GenBank/DDBJ whole genome shotgun (WGS) entry which is preliminary data.</text>
</comment>
<evidence type="ECO:0000256" key="2">
    <source>
        <dbReference type="ARBA" id="ARBA00023004"/>
    </source>
</evidence>
<evidence type="ECO:0000256" key="1">
    <source>
        <dbReference type="ARBA" id="ARBA00022723"/>
    </source>
</evidence>
<dbReference type="SUPFAM" id="SSF51197">
    <property type="entry name" value="Clavaminate synthase-like"/>
    <property type="match status" value="1"/>
</dbReference>
<dbReference type="PANTHER" id="PTHR47991">
    <property type="entry name" value="OXOGLUTARATE/IRON-DEPENDENT DIOXYGENASE"/>
    <property type="match status" value="1"/>
</dbReference>